<reference evidence="3 4" key="1">
    <citation type="submission" date="2017-03" db="EMBL/GenBank/DDBJ databases">
        <title>Whole genome sequences of fourteen strains of Bradyrhizobium canariense and one strain of Bradyrhizobium japonicum isolated from Lupinus (Papilionoideae: Genisteae) species in Algeria.</title>
        <authorList>
            <person name="Crovadore J."/>
            <person name="Chekireb D."/>
            <person name="Brachmann A."/>
            <person name="Chablais R."/>
            <person name="Cochard B."/>
            <person name="Lefort F."/>
        </authorList>
    </citation>
    <scope>NUCLEOTIDE SEQUENCE [LARGE SCALE GENOMIC DNA]</scope>
    <source>
        <strain evidence="1 3">UBMA195</strain>
        <strain evidence="2 4">UBMAN05</strain>
    </source>
</reference>
<gene>
    <name evidence="2" type="ORF">BST63_11725</name>
    <name evidence="1" type="ORF">BSZ18_18660</name>
</gene>
<evidence type="ECO:0000313" key="4">
    <source>
        <dbReference type="Proteomes" id="UP000193884"/>
    </source>
</evidence>
<protein>
    <submittedName>
        <fullName evidence="1">Uncharacterized protein</fullName>
    </submittedName>
</protein>
<comment type="caution">
    <text evidence="1">The sequence shown here is derived from an EMBL/GenBank/DDBJ whole genome shotgun (WGS) entry which is preliminary data.</text>
</comment>
<proteinExistence type="predicted"/>
<sequence length="64" mass="7110">MQDTTKRTIPLSNRLAQLAAEARRRAEIAPPGVQRESLLKAARLSETASHIHDWISLPGPKTPR</sequence>
<accession>A0A1X3H641</accession>
<name>A0A1X3H641_9BRAD</name>
<dbReference type="EMBL" id="NAFI01000174">
    <property type="protein sequence ID" value="OSJ09154.1"/>
    <property type="molecule type" value="Genomic_DNA"/>
</dbReference>
<organism evidence="1 3">
    <name type="scientific">Bradyrhizobium canariense</name>
    <dbReference type="NCBI Taxonomy" id="255045"/>
    <lineage>
        <taxon>Bacteria</taxon>
        <taxon>Pseudomonadati</taxon>
        <taxon>Pseudomonadota</taxon>
        <taxon>Alphaproteobacteria</taxon>
        <taxon>Hyphomicrobiales</taxon>
        <taxon>Nitrobacteraceae</taxon>
        <taxon>Bradyrhizobium</taxon>
    </lineage>
</organism>
<dbReference type="Proteomes" id="UP000193884">
    <property type="component" value="Unassembled WGS sequence"/>
</dbReference>
<dbReference type="Proteomes" id="UP000193553">
    <property type="component" value="Unassembled WGS sequence"/>
</dbReference>
<keyword evidence="4" id="KW-1185">Reference proteome</keyword>
<dbReference type="EMBL" id="NAFK01000152">
    <property type="protein sequence ID" value="OSJ30737.1"/>
    <property type="molecule type" value="Genomic_DNA"/>
</dbReference>
<evidence type="ECO:0000313" key="3">
    <source>
        <dbReference type="Proteomes" id="UP000193553"/>
    </source>
</evidence>
<evidence type="ECO:0000313" key="2">
    <source>
        <dbReference type="EMBL" id="OSJ30737.1"/>
    </source>
</evidence>
<dbReference type="AlphaFoldDB" id="A0A1X3H641"/>
<evidence type="ECO:0000313" key="1">
    <source>
        <dbReference type="EMBL" id="OSJ09154.1"/>
    </source>
</evidence>